<evidence type="ECO:0000313" key="2">
    <source>
        <dbReference type="EMBL" id="AMW08798.1"/>
    </source>
</evidence>
<keyword evidence="3" id="KW-1185">Reference proteome</keyword>
<dbReference type="InterPro" id="IPR023965">
    <property type="entry name" value="Capreomycidine_synthase"/>
</dbReference>
<reference evidence="3" key="1">
    <citation type="submission" date="2016-04" db="EMBL/GenBank/DDBJ databases">
        <authorList>
            <person name="Zhang B."/>
        </authorList>
    </citation>
    <scope>NUCLEOTIDE SEQUENCE [LARGE SCALE GENOMIC DNA]</scope>
    <source>
        <strain evidence="3">S10</strain>
    </source>
</reference>
<feature type="domain" description="Aminotransferase class I/classII large" evidence="1">
    <location>
        <begin position="59"/>
        <end position="362"/>
    </location>
</feature>
<dbReference type="STRING" id="1783515.A4E84_04345"/>
<dbReference type="InterPro" id="IPR015422">
    <property type="entry name" value="PyrdxlP-dep_Trfase_small"/>
</dbReference>
<dbReference type="Gene3D" id="3.90.1150.10">
    <property type="entry name" value="Aspartate Aminotransferase, domain 1"/>
    <property type="match status" value="1"/>
</dbReference>
<dbReference type="Gene3D" id="3.40.640.10">
    <property type="entry name" value="Type I PLP-dependent aspartate aminotransferase-like (Major domain)"/>
    <property type="match status" value="1"/>
</dbReference>
<dbReference type="PANTHER" id="PTHR43510:SF1">
    <property type="entry name" value="AMINOTRANSFERASE FUNCTION, HYPOTHETICAL (EUROFUNG)"/>
    <property type="match status" value="1"/>
</dbReference>
<dbReference type="KEGG" id="stsi:A4E84_04345"/>
<dbReference type="InterPro" id="IPR015421">
    <property type="entry name" value="PyrdxlP-dep_Trfase_major"/>
</dbReference>
<evidence type="ECO:0000313" key="3">
    <source>
        <dbReference type="Proteomes" id="UP000076096"/>
    </source>
</evidence>
<accession>A0A143BU57</accession>
<gene>
    <name evidence="2" type="ORF">A4E84_04345</name>
</gene>
<proteinExistence type="predicted"/>
<dbReference type="SUPFAM" id="SSF53383">
    <property type="entry name" value="PLP-dependent transferases"/>
    <property type="match status" value="1"/>
</dbReference>
<dbReference type="RefSeq" id="WP_062925265.1">
    <property type="nucleotide sequence ID" value="NZ_CP015098.1"/>
</dbReference>
<dbReference type="InterPro" id="IPR004839">
    <property type="entry name" value="Aminotransferase_I/II_large"/>
</dbReference>
<dbReference type="PANTHER" id="PTHR43510">
    <property type="entry name" value="AMINOTRANSFERASE FUNCTION, HYPOTHETICAL (EUROFUNG)"/>
    <property type="match status" value="1"/>
</dbReference>
<name>A0A143BU57_9ACTN</name>
<organism evidence="2 3">
    <name type="scientific">Streptomyces qaidamensis</name>
    <dbReference type="NCBI Taxonomy" id="1783515"/>
    <lineage>
        <taxon>Bacteria</taxon>
        <taxon>Bacillati</taxon>
        <taxon>Actinomycetota</taxon>
        <taxon>Actinomycetes</taxon>
        <taxon>Kitasatosporales</taxon>
        <taxon>Streptomycetaceae</taxon>
        <taxon>Streptomyces</taxon>
        <taxon>Streptomyces aurantiacus group</taxon>
    </lineage>
</organism>
<dbReference type="Proteomes" id="UP000076096">
    <property type="component" value="Chromosome"/>
</dbReference>
<protein>
    <recommendedName>
        <fullName evidence="1">Aminotransferase class I/classII large domain-containing protein</fullName>
    </recommendedName>
</protein>
<dbReference type="Pfam" id="PF00155">
    <property type="entry name" value="Aminotran_1_2"/>
    <property type="match status" value="1"/>
</dbReference>
<dbReference type="InterPro" id="IPR015424">
    <property type="entry name" value="PyrdxlP-dep_Trfase"/>
</dbReference>
<dbReference type="CDD" id="cd00609">
    <property type="entry name" value="AAT_like"/>
    <property type="match status" value="1"/>
</dbReference>
<dbReference type="NCBIfam" id="TIGR03947">
    <property type="entry name" value="viomycin_VioD"/>
    <property type="match status" value="1"/>
</dbReference>
<dbReference type="GO" id="GO:0030170">
    <property type="term" value="F:pyridoxal phosphate binding"/>
    <property type="evidence" value="ECO:0007669"/>
    <property type="project" value="InterPro"/>
</dbReference>
<sequence>MRLRPAPLEDWLRESYFTADIDISSSGVHSYSMAELRALTALRHDDLDRLVFDDGYSLGAPAVRAAVARHSGDVDPDRVMTTSGSGEALALVMSALLEAGDEVVVVRPGYHLLVEYATALGCTIKDWHLDPERDWHPDVDELAGLITERTKAIIVNFPQNPTGTTVTEDELRRIVALAGEAGAWLLWDGAFRDLTYGTPPLPDVTTLYERAVSFGSFSKAFGLPGLRFGWCVAPTELLTDCVHIRDYTTLHVSPLNELLAQAVLENAPAFVQPRLDQARHNRELLLDWAAAHSDLVSLAAPAGGVSAFPRLVGVPDVDAFCDALFKKSGVLVIPGSCFDSPQHIRVGFGGRTDQLTQGLERLANALKETRR</sequence>
<dbReference type="EMBL" id="CP015098">
    <property type="protein sequence ID" value="AMW08798.1"/>
    <property type="molecule type" value="Genomic_DNA"/>
</dbReference>
<dbReference type="AlphaFoldDB" id="A0A143BU57"/>
<evidence type="ECO:0000259" key="1">
    <source>
        <dbReference type="Pfam" id="PF00155"/>
    </source>
</evidence>